<organism evidence="2">
    <name type="scientific">hydrothermal vent metagenome</name>
    <dbReference type="NCBI Taxonomy" id="652676"/>
    <lineage>
        <taxon>unclassified sequences</taxon>
        <taxon>metagenomes</taxon>
        <taxon>ecological metagenomes</taxon>
    </lineage>
</organism>
<name>A0A3B0RNW0_9ZZZZ</name>
<feature type="transmembrane region" description="Helical" evidence="1">
    <location>
        <begin position="6"/>
        <end position="30"/>
    </location>
</feature>
<dbReference type="EMBL" id="UOEI01000024">
    <property type="protein sequence ID" value="VAV89918.1"/>
    <property type="molecule type" value="Genomic_DNA"/>
</dbReference>
<dbReference type="AlphaFoldDB" id="A0A3B0RNW0"/>
<sequence length="43" mass="4794">MDVSGQWNWVFFGFGVAYTALTLFATSIAVRIARARRRLGEGT</sequence>
<keyword evidence="1" id="KW-1133">Transmembrane helix</keyword>
<evidence type="ECO:0000313" key="2">
    <source>
        <dbReference type="EMBL" id="VAV89918.1"/>
    </source>
</evidence>
<keyword evidence="1" id="KW-0812">Transmembrane</keyword>
<evidence type="ECO:0000256" key="1">
    <source>
        <dbReference type="SAM" id="Phobius"/>
    </source>
</evidence>
<keyword evidence="1" id="KW-0472">Membrane</keyword>
<protein>
    <submittedName>
        <fullName evidence="2">Uncharacterized protein</fullName>
    </submittedName>
</protein>
<reference evidence="2" key="1">
    <citation type="submission" date="2018-06" db="EMBL/GenBank/DDBJ databases">
        <authorList>
            <person name="Zhirakovskaya E."/>
        </authorList>
    </citation>
    <scope>NUCLEOTIDE SEQUENCE</scope>
</reference>
<gene>
    <name evidence="2" type="ORF">MNBD_ACTINO01-1856</name>
</gene>
<accession>A0A3B0RNW0</accession>
<proteinExistence type="predicted"/>